<accession>A0A0S7BG10</accession>
<evidence type="ECO:0000313" key="2">
    <source>
        <dbReference type="Proteomes" id="UP000055060"/>
    </source>
</evidence>
<protein>
    <recommendedName>
        <fullName evidence="3">DUF4440 domain-containing protein</fullName>
    </recommendedName>
</protein>
<dbReference type="AlphaFoldDB" id="A0A0S7BG10"/>
<dbReference type="Gene3D" id="3.10.450.50">
    <property type="match status" value="1"/>
</dbReference>
<dbReference type="RefSeq" id="WP_075072121.1">
    <property type="nucleotide sequence ID" value="NZ_DF967972.1"/>
</dbReference>
<sequence>MNQETQAIEFNIQSFYGIISGKMTDDRDWSTFRDLFIGSAILSICKKDDQGRTGITSYMLDSYIERMRSFLSRNDFYEYSVGNEIRIYGDIGCICNEYAAYADFEREKFLKQGKNFISMALDGNKWKITSMTWEDGV</sequence>
<dbReference type="InterPro" id="IPR032710">
    <property type="entry name" value="NTF2-like_dom_sf"/>
</dbReference>
<evidence type="ECO:0000313" key="1">
    <source>
        <dbReference type="EMBL" id="GAP12715.1"/>
    </source>
</evidence>
<dbReference type="OrthoDB" id="8754772at2"/>
<organism evidence="1">
    <name type="scientific">Longilinea arvoryzae</name>
    <dbReference type="NCBI Taxonomy" id="360412"/>
    <lineage>
        <taxon>Bacteria</taxon>
        <taxon>Bacillati</taxon>
        <taxon>Chloroflexota</taxon>
        <taxon>Anaerolineae</taxon>
        <taxon>Anaerolineales</taxon>
        <taxon>Anaerolineaceae</taxon>
        <taxon>Longilinea</taxon>
    </lineage>
</organism>
<evidence type="ECO:0008006" key="3">
    <source>
        <dbReference type="Google" id="ProtNLM"/>
    </source>
</evidence>
<name>A0A0S7BG10_9CHLR</name>
<dbReference type="STRING" id="360412.LARV_00451"/>
<dbReference type="Proteomes" id="UP000055060">
    <property type="component" value="Unassembled WGS sequence"/>
</dbReference>
<proteinExistence type="predicted"/>
<dbReference type="EMBL" id="DF967972">
    <property type="protein sequence ID" value="GAP12715.1"/>
    <property type="molecule type" value="Genomic_DNA"/>
</dbReference>
<gene>
    <name evidence="1" type="ORF">LARV_00451</name>
</gene>
<keyword evidence="2" id="KW-1185">Reference proteome</keyword>
<dbReference type="SUPFAM" id="SSF54427">
    <property type="entry name" value="NTF2-like"/>
    <property type="match status" value="1"/>
</dbReference>
<reference evidence="1" key="1">
    <citation type="submission" date="2015-07" db="EMBL/GenBank/DDBJ databases">
        <title>Draft Genome Sequences of Anaerolinea thermolimosa IMO-1, Bellilinea caldifistulae GOMI-1, Leptolinea tardivitalis YMTK-2, Levilinea saccharolytica KIBI-1,Longilinea arvoryzae KOME-1, Previously Described as Members of the Anaerolineaceae (Chloroflexi).</title>
        <authorList>
            <person name="Sekiguchi Y."/>
            <person name="Ohashi A."/>
            <person name="Matsuura N."/>
            <person name="Tourlousse M.D."/>
        </authorList>
    </citation>
    <scope>NUCLEOTIDE SEQUENCE [LARGE SCALE GENOMIC DNA]</scope>
    <source>
        <strain evidence="1">KOME-1</strain>
    </source>
</reference>